<keyword evidence="1" id="KW-0472">Membrane</keyword>
<dbReference type="Proteomes" id="UP000034324">
    <property type="component" value="Unassembled WGS sequence"/>
</dbReference>
<gene>
    <name evidence="2" type="ORF">US99_C0033G0003</name>
</gene>
<accession>A0A0G0MVX9</accession>
<dbReference type="AlphaFoldDB" id="A0A0G0MVX9"/>
<evidence type="ECO:0000256" key="1">
    <source>
        <dbReference type="SAM" id="Phobius"/>
    </source>
</evidence>
<organism evidence="2 3">
    <name type="scientific">Candidatus Daviesbacteria bacterium GW2011_GWF2_38_6</name>
    <dbReference type="NCBI Taxonomy" id="1618432"/>
    <lineage>
        <taxon>Bacteria</taxon>
        <taxon>Candidatus Daviesiibacteriota</taxon>
    </lineage>
</organism>
<name>A0A0G0MVX9_9BACT</name>
<proteinExistence type="predicted"/>
<evidence type="ECO:0000313" key="2">
    <source>
        <dbReference type="EMBL" id="KKQ77849.1"/>
    </source>
</evidence>
<keyword evidence="1" id="KW-1133">Transmembrane helix</keyword>
<feature type="transmembrane region" description="Helical" evidence="1">
    <location>
        <begin position="35"/>
        <end position="54"/>
    </location>
</feature>
<reference evidence="2 3" key="1">
    <citation type="journal article" date="2015" name="Nature">
        <title>rRNA introns, odd ribosomes, and small enigmatic genomes across a large radiation of phyla.</title>
        <authorList>
            <person name="Brown C.T."/>
            <person name="Hug L.A."/>
            <person name="Thomas B.C."/>
            <person name="Sharon I."/>
            <person name="Castelle C.J."/>
            <person name="Singh A."/>
            <person name="Wilkins M.J."/>
            <person name="Williams K.H."/>
            <person name="Banfield J.F."/>
        </authorList>
    </citation>
    <scope>NUCLEOTIDE SEQUENCE [LARGE SCALE GENOMIC DNA]</scope>
</reference>
<dbReference type="EMBL" id="LBVC01000033">
    <property type="protein sequence ID" value="KKQ77849.1"/>
    <property type="molecule type" value="Genomic_DNA"/>
</dbReference>
<sequence length="71" mass="8351">MPIEYKDNTLGLMTIILGKGSHQISGRLYDTPVRVVSNFITTVTFIVLAVVFMFQIKRIKKWLLYYRKRID</sequence>
<keyword evidence="1" id="KW-0812">Transmembrane</keyword>
<evidence type="ECO:0000313" key="3">
    <source>
        <dbReference type="Proteomes" id="UP000034324"/>
    </source>
</evidence>
<comment type="caution">
    <text evidence="2">The sequence shown here is derived from an EMBL/GenBank/DDBJ whole genome shotgun (WGS) entry which is preliminary data.</text>
</comment>
<protein>
    <submittedName>
        <fullName evidence="2">Uncharacterized protein</fullName>
    </submittedName>
</protein>